<evidence type="ECO:0000256" key="1">
    <source>
        <dbReference type="SAM" id="MobiDB-lite"/>
    </source>
</evidence>
<sequence length="119" mass="12248">MKAVAQQTPRPWDGRRALRFLTSLAMLALAVTLRLPGPDAVAPAEAPAPAAVAVVAETPAPASRTEPEAGVSAAGTMEIIEIVPAPRLGRLPGGKPEQPRRPPTGEIPRSAGSRAPPAR</sequence>
<organism evidence="2 3">
    <name type="scientific">Actinoplanes aureus</name>
    <dbReference type="NCBI Taxonomy" id="2792083"/>
    <lineage>
        <taxon>Bacteria</taxon>
        <taxon>Bacillati</taxon>
        <taxon>Actinomycetota</taxon>
        <taxon>Actinomycetes</taxon>
        <taxon>Micromonosporales</taxon>
        <taxon>Micromonosporaceae</taxon>
        <taxon>Actinoplanes</taxon>
    </lineage>
</organism>
<keyword evidence="3" id="KW-1185">Reference proteome</keyword>
<evidence type="ECO:0000313" key="3">
    <source>
        <dbReference type="Proteomes" id="UP000598146"/>
    </source>
</evidence>
<name>A0A931G8A5_9ACTN</name>
<evidence type="ECO:0000313" key="2">
    <source>
        <dbReference type="EMBL" id="MBG0569054.1"/>
    </source>
</evidence>
<proteinExistence type="predicted"/>
<dbReference type="Proteomes" id="UP000598146">
    <property type="component" value="Unassembled WGS sequence"/>
</dbReference>
<reference evidence="2" key="1">
    <citation type="submission" date="2020-11" db="EMBL/GenBank/DDBJ databases">
        <title>Isolation and identification of active actinomycetes.</title>
        <authorList>
            <person name="Sun X."/>
        </authorList>
    </citation>
    <scope>NUCLEOTIDE SEQUENCE</scope>
    <source>
        <strain evidence="2">NEAU-A11</strain>
    </source>
</reference>
<feature type="region of interest" description="Disordered" evidence="1">
    <location>
        <begin position="84"/>
        <end position="119"/>
    </location>
</feature>
<accession>A0A931G8A5</accession>
<comment type="caution">
    <text evidence="2">The sequence shown here is derived from an EMBL/GenBank/DDBJ whole genome shotgun (WGS) entry which is preliminary data.</text>
</comment>
<dbReference type="AlphaFoldDB" id="A0A931G8A5"/>
<dbReference type="EMBL" id="JADQTO010000052">
    <property type="protein sequence ID" value="MBG0569054.1"/>
    <property type="molecule type" value="Genomic_DNA"/>
</dbReference>
<gene>
    <name evidence="2" type="ORF">I4J89_47365</name>
</gene>
<protein>
    <submittedName>
        <fullName evidence="2">Uncharacterized protein</fullName>
    </submittedName>
</protein>
<dbReference type="RefSeq" id="WP_196420822.1">
    <property type="nucleotide sequence ID" value="NZ_JADQTO010000052.1"/>
</dbReference>